<keyword evidence="2" id="KW-0804">Transcription</keyword>
<evidence type="ECO:0000256" key="1">
    <source>
        <dbReference type="ARBA" id="ARBA00023015"/>
    </source>
</evidence>
<dbReference type="SUPFAM" id="SSF51182">
    <property type="entry name" value="RmlC-like cupins"/>
    <property type="match status" value="1"/>
</dbReference>
<proteinExistence type="predicted"/>
<dbReference type="InterPro" id="IPR018060">
    <property type="entry name" value="HTH_AraC"/>
</dbReference>
<dbReference type="PANTHER" id="PTHR11019">
    <property type="entry name" value="HTH-TYPE TRANSCRIPTIONAL REGULATOR NIMR"/>
    <property type="match status" value="1"/>
</dbReference>
<dbReference type="Proteomes" id="UP000006659">
    <property type="component" value="Chromosome"/>
</dbReference>
<organism evidence="4 5">
    <name type="scientific">Corynebacterium variabile (strain DSM 44702 / CIP 107183 / JCM 12073 / NCIMB 30131)</name>
    <name type="common">Corynebacterium mooreparkense</name>
    <dbReference type="NCBI Taxonomy" id="858619"/>
    <lineage>
        <taxon>Bacteria</taxon>
        <taxon>Bacillati</taxon>
        <taxon>Actinomycetota</taxon>
        <taxon>Actinomycetes</taxon>
        <taxon>Mycobacteriales</taxon>
        <taxon>Corynebacteriaceae</taxon>
        <taxon>Corynebacterium</taxon>
    </lineage>
</organism>
<keyword evidence="4" id="KW-0238">DNA-binding</keyword>
<dbReference type="Gene3D" id="2.60.120.10">
    <property type="entry name" value="Jelly Rolls"/>
    <property type="match status" value="1"/>
</dbReference>
<dbReference type="Gene3D" id="1.10.10.60">
    <property type="entry name" value="Homeodomain-like"/>
    <property type="match status" value="2"/>
</dbReference>
<gene>
    <name evidence="4" type="ordered locus">CVAR_2850</name>
</gene>
<dbReference type="AlphaFoldDB" id="G0HH40"/>
<reference evidence="4 5" key="1">
    <citation type="journal article" date="2011" name="BMC Genomics">
        <title>Complete genome sequence of Corynebacterium variabile DSM 44702 isolated from the surface of smear-ripened cheeses and insights into cheese ripening and flavor generation.</title>
        <authorList>
            <person name="Schroeder J."/>
            <person name="Maus I."/>
            <person name="Trost E."/>
            <person name="Tauch A."/>
        </authorList>
    </citation>
    <scope>NUCLEOTIDE SEQUENCE [LARGE SCALE GENOMIC DNA]</scope>
    <source>
        <strain evidence="5">DSM 44702 / JCM 12073 / NCIMB 30131</strain>
    </source>
</reference>
<keyword evidence="1" id="KW-0805">Transcription regulation</keyword>
<accession>G0HH40</accession>
<feature type="domain" description="HTH araC/xylS-type" evidence="3">
    <location>
        <begin position="406"/>
        <end position="505"/>
    </location>
</feature>
<dbReference type="RefSeq" id="WP_014011323.1">
    <property type="nucleotide sequence ID" value="NC_015859.1"/>
</dbReference>
<evidence type="ECO:0000313" key="4">
    <source>
        <dbReference type="EMBL" id="AEK38190.1"/>
    </source>
</evidence>
<dbReference type="PROSITE" id="PS01124">
    <property type="entry name" value="HTH_ARAC_FAMILY_2"/>
    <property type="match status" value="2"/>
</dbReference>
<sequence length="517" mass="57531">MSIGLSTGDEGRTLPKAWLDNVTAYTDCHILWVEHGHAQVMVDGELYRLKELEALRIPLGVTVDYIETTEGSVALSVLVPVGSFPEVPSVVIRETLTRDTADVLLHLYSRWRMPDWKEYDPRDPLAELGGCGHRVAPVPSITLPTLPDHEGAKLIGRRMLEDPSDRRSVAEWSKTVGFTSRHITERFRLTTGLSIGAWCQQVRTVRAFHLIRQGVPVADAAEATGYGTAKALSEAFHRETGTRPSEVRRQRMREPEATVYTSGTGAWKGSSLADILGPATAIPAANLRSRVNSFHVMIWMVRGTGRLVLGDEVKNLAAGDGVWIPAGVWHRLLMDAGAVMVPVGTLPTTVDLRRRHVRPTHFRAESRAELLYRSMVKFTALRPVNGPCIEMTDLVPATVNLQAPGDPLIGWLLDAAHSSETSEKRLAEQFGCSLGHFCRRFFGATGQYFEQWMIDRKMLRARTLLADPDLTVAEICRRVGYRHPSSFTRAFLGVHSVKPTEYRQAYLRRQTVSIGVE</sequence>
<dbReference type="STRING" id="858619.CVAR_2850"/>
<dbReference type="InterPro" id="IPR009057">
    <property type="entry name" value="Homeodomain-like_sf"/>
</dbReference>
<evidence type="ECO:0000256" key="2">
    <source>
        <dbReference type="ARBA" id="ARBA00023163"/>
    </source>
</evidence>
<protein>
    <submittedName>
        <fullName evidence="4">AraC DNA-binding transcription regulator</fullName>
    </submittedName>
</protein>
<dbReference type="KEGG" id="cva:CVAR_2850"/>
<dbReference type="InterPro" id="IPR011051">
    <property type="entry name" value="RmlC_Cupin_sf"/>
</dbReference>
<evidence type="ECO:0000259" key="3">
    <source>
        <dbReference type="PROSITE" id="PS01124"/>
    </source>
</evidence>
<dbReference type="PANTHER" id="PTHR11019:SF199">
    <property type="entry name" value="HTH-TYPE TRANSCRIPTIONAL REGULATOR NIMR"/>
    <property type="match status" value="1"/>
</dbReference>
<dbReference type="SMART" id="SM00342">
    <property type="entry name" value="HTH_ARAC"/>
    <property type="match status" value="2"/>
</dbReference>
<dbReference type="GO" id="GO:0043565">
    <property type="term" value="F:sequence-specific DNA binding"/>
    <property type="evidence" value="ECO:0007669"/>
    <property type="project" value="InterPro"/>
</dbReference>
<feature type="domain" description="HTH araC/xylS-type" evidence="3">
    <location>
        <begin position="153"/>
        <end position="250"/>
    </location>
</feature>
<dbReference type="GO" id="GO:0003700">
    <property type="term" value="F:DNA-binding transcription factor activity"/>
    <property type="evidence" value="ECO:0007669"/>
    <property type="project" value="InterPro"/>
</dbReference>
<dbReference type="eggNOG" id="COG2207">
    <property type="taxonomic scope" value="Bacteria"/>
</dbReference>
<name>G0HH40_CORVD</name>
<dbReference type="HOGENOM" id="CLU_039152_0_0_11"/>
<dbReference type="Pfam" id="PF12833">
    <property type="entry name" value="HTH_18"/>
    <property type="match status" value="2"/>
</dbReference>
<dbReference type="EMBL" id="CP002917">
    <property type="protein sequence ID" value="AEK38190.1"/>
    <property type="molecule type" value="Genomic_DNA"/>
</dbReference>
<dbReference type="SUPFAM" id="SSF46689">
    <property type="entry name" value="Homeodomain-like"/>
    <property type="match status" value="2"/>
</dbReference>
<evidence type="ECO:0000313" key="5">
    <source>
        <dbReference type="Proteomes" id="UP000006659"/>
    </source>
</evidence>
<dbReference type="InterPro" id="IPR014710">
    <property type="entry name" value="RmlC-like_jellyroll"/>
</dbReference>